<dbReference type="InterPro" id="IPR002110">
    <property type="entry name" value="Ankyrin_rpt"/>
</dbReference>
<organism evidence="3 4">
    <name type="scientific">Octopus sinensis</name>
    <name type="common">East Asian common octopus</name>
    <dbReference type="NCBI Taxonomy" id="2607531"/>
    <lineage>
        <taxon>Eukaryota</taxon>
        <taxon>Metazoa</taxon>
        <taxon>Spiralia</taxon>
        <taxon>Lophotrochozoa</taxon>
        <taxon>Mollusca</taxon>
        <taxon>Cephalopoda</taxon>
        <taxon>Coleoidea</taxon>
        <taxon>Octopodiformes</taxon>
        <taxon>Octopoda</taxon>
        <taxon>Incirrata</taxon>
        <taxon>Octopodidae</taxon>
        <taxon>Octopus</taxon>
    </lineage>
</organism>
<reference evidence="4" key="1">
    <citation type="submission" date="2025-08" db="UniProtKB">
        <authorList>
            <consortium name="RefSeq"/>
        </authorList>
    </citation>
    <scope>IDENTIFICATION</scope>
</reference>
<dbReference type="GO" id="GO:0004520">
    <property type="term" value="F:DNA endonuclease activity"/>
    <property type="evidence" value="ECO:0007669"/>
    <property type="project" value="TreeGrafter"/>
</dbReference>
<dbReference type="Pfam" id="PF12796">
    <property type="entry name" value="Ank_2"/>
    <property type="match status" value="1"/>
</dbReference>
<name>A0A7E6EM38_9MOLL</name>
<dbReference type="RefSeq" id="XP_036356438.1">
    <property type="nucleotide sequence ID" value="XM_036500545.1"/>
</dbReference>
<proteinExistence type="predicted"/>
<feature type="compositionally biased region" description="Polar residues" evidence="2">
    <location>
        <begin position="362"/>
        <end position="376"/>
    </location>
</feature>
<dbReference type="SMART" id="SM00248">
    <property type="entry name" value="ANK"/>
    <property type="match status" value="3"/>
</dbReference>
<feature type="compositionally biased region" description="Basic and acidic residues" evidence="2">
    <location>
        <begin position="330"/>
        <end position="343"/>
    </location>
</feature>
<dbReference type="GO" id="GO:0000724">
    <property type="term" value="P:double-strand break repair via homologous recombination"/>
    <property type="evidence" value="ECO:0007669"/>
    <property type="project" value="TreeGrafter"/>
</dbReference>
<evidence type="ECO:0000313" key="3">
    <source>
        <dbReference type="Proteomes" id="UP000515154"/>
    </source>
</evidence>
<evidence type="ECO:0000256" key="1">
    <source>
        <dbReference type="PROSITE-ProRule" id="PRU00023"/>
    </source>
</evidence>
<feature type="region of interest" description="Disordered" evidence="2">
    <location>
        <begin position="291"/>
        <end position="377"/>
    </location>
</feature>
<dbReference type="PROSITE" id="PS50088">
    <property type="entry name" value="ANK_REPEAT"/>
    <property type="match status" value="1"/>
</dbReference>
<gene>
    <name evidence="4" type="primary">LOC118762149</name>
</gene>
<evidence type="ECO:0000313" key="4">
    <source>
        <dbReference type="RefSeq" id="XP_036356438.1"/>
    </source>
</evidence>
<dbReference type="GO" id="GO:0005654">
    <property type="term" value="C:nucleoplasm"/>
    <property type="evidence" value="ECO:0007669"/>
    <property type="project" value="TreeGrafter"/>
</dbReference>
<dbReference type="AlphaFoldDB" id="A0A7E6EM38"/>
<dbReference type="GO" id="GO:0005737">
    <property type="term" value="C:cytoplasm"/>
    <property type="evidence" value="ECO:0007669"/>
    <property type="project" value="TreeGrafter"/>
</dbReference>
<sequence length="412" mass="46655">MSNMKKNFRIAIEEKDEVAIMNILANGVDPNANMPGEKFPPIHYSAGLHESITRLLLDHGADPNTKTIDGLTPLHIAASWGQLNIVKLLLENGANVANRDDDGNTPMDLAKDYKHSDCMKVLRRCLSQAEHPLSSKGNYSHRNKPTYLNKARSTKAFNLSRPKMSNMYNLKTTFLMTPENISSRIKITLKNRDFEKSYDVNLVPRDSQNYSAFSKDFNSRKNRNRNTRTEHSGSKRTSHHRTSQGISSFMNNNSNDKHVQAVNTAENYYSCDEYSETQTCETLTQMGNNLKENGELRKKTQFRDDTSDISAEKSTSSDSSHSALDIDPDYVDHVSEKQSDCSCERSNSSDDDDEISCDEGSVDNSETSTQDVTQDTAARDLPSYTRKKWLKRAQKYVQVKVMSCIRQNKYTP</sequence>
<evidence type="ECO:0000256" key="2">
    <source>
        <dbReference type="SAM" id="MobiDB-lite"/>
    </source>
</evidence>
<dbReference type="Proteomes" id="UP000515154">
    <property type="component" value="Linkage group LG2"/>
</dbReference>
<dbReference type="SUPFAM" id="SSF48403">
    <property type="entry name" value="Ankyrin repeat"/>
    <property type="match status" value="1"/>
</dbReference>
<dbReference type="PANTHER" id="PTHR46427:SF1">
    <property type="entry name" value="ANKYRIN REPEAT AND LEM DOMAIN-CONTAINING PROTEIN 1"/>
    <property type="match status" value="1"/>
</dbReference>
<keyword evidence="1" id="KW-0040">ANK repeat</keyword>
<dbReference type="PANTHER" id="PTHR46427">
    <property type="entry name" value="ANKYRIN REPEAT AND LEM DOMAIN-CONTAINING PROTEIN 1"/>
    <property type="match status" value="1"/>
</dbReference>
<dbReference type="PROSITE" id="PS50297">
    <property type="entry name" value="ANK_REP_REGION"/>
    <property type="match status" value="1"/>
</dbReference>
<dbReference type="GO" id="GO:0000712">
    <property type="term" value="P:resolution of meiotic recombination intermediates"/>
    <property type="evidence" value="ECO:0007669"/>
    <property type="project" value="TreeGrafter"/>
</dbReference>
<feature type="region of interest" description="Disordered" evidence="2">
    <location>
        <begin position="211"/>
        <end position="254"/>
    </location>
</feature>
<accession>A0A7E6EM38</accession>
<dbReference type="KEGG" id="osn:118762149"/>
<dbReference type="InterPro" id="IPR034998">
    <property type="entry name" value="ANKLE1"/>
</dbReference>
<feature type="compositionally biased region" description="Basic and acidic residues" evidence="2">
    <location>
        <begin position="292"/>
        <end position="306"/>
    </location>
</feature>
<feature type="compositionally biased region" description="Low complexity" evidence="2">
    <location>
        <begin position="308"/>
        <end position="325"/>
    </location>
</feature>
<dbReference type="InterPro" id="IPR036770">
    <property type="entry name" value="Ankyrin_rpt-contain_sf"/>
</dbReference>
<protein>
    <submittedName>
        <fullName evidence="4">Serine/threonine-protein kinase TNNI3K-like</fullName>
    </submittedName>
</protein>
<feature type="compositionally biased region" description="Acidic residues" evidence="2">
    <location>
        <begin position="349"/>
        <end position="361"/>
    </location>
</feature>
<keyword evidence="3" id="KW-1185">Reference proteome</keyword>
<feature type="repeat" description="ANK" evidence="1">
    <location>
        <begin position="69"/>
        <end position="101"/>
    </location>
</feature>
<feature type="compositionally biased region" description="Polar residues" evidence="2">
    <location>
        <begin position="243"/>
        <end position="254"/>
    </location>
</feature>
<dbReference type="Gene3D" id="1.25.40.20">
    <property type="entry name" value="Ankyrin repeat-containing domain"/>
    <property type="match status" value="1"/>
</dbReference>